<dbReference type="GeneID" id="54552769"/>
<evidence type="ECO:0000313" key="3">
    <source>
        <dbReference type="Proteomes" id="UP000800097"/>
    </source>
</evidence>
<dbReference type="EMBL" id="ML986486">
    <property type="protein sequence ID" value="KAF2279652.1"/>
    <property type="molecule type" value="Genomic_DNA"/>
</dbReference>
<keyword evidence="3" id="KW-1185">Reference proteome</keyword>
<accession>A0A6A6JSW2</accession>
<gene>
    <name evidence="2" type="ORF">EI97DRAFT_439967</name>
</gene>
<dbReference type="AlphaFoldDB" id="A0A6A6JSW2"/>
<organism evidence="2 3">
    <name type="scientific">Westerdykella ornata</name>
    <dbReference type="NCBI Taxonomy" id="318751"/>
    <lineage>
        <taxon>Eukaryota</taxon>
        <taxon>Fungi</taxon>
        <taxon>Dikarya</taxon>
        <taxon>Ascomycota</taxon>
        <taxon>Pezizomycotina</taxon>
        <taxon>Dothideomycetes</taxon>
        <taxon>Pleosporomycetidae</taxon>
        <taxon>Pleosporales</taxon>
        <taxon>Sporormiaceae</taxon>
        <taxon>Westerdykella</taxon>
    </lineage>
</organism>
<evidence type="ECO:0000256" key="1">
    <source>
        <dbReference type="SAM" id="MobiDB-lite"/>
    </source>
</evidence>
<reference evidence="2" key="1">
    <citation type="journal article" date="2020" name="Stud. Mycol.">
        <title>101 Dothideomycetes genomes: a test case for predicting lifestyles and emergence of pathogens.</title>
        <authorList>
            <person name="Haridas S."/>
            <person name="Albert R."/>
            <person name="Binder M."/>
            <person name="Bloem J."/>
            <person name="Labutti K."/>
            <person name="Salamov A."/>
            <person name="Andreopoulos B."/>
            <person name="Baker S."/>
            <person name="Barry K."/>
            <person name="Bills G."/>
            <person name="Bluhm B."/>
            <person name="Cannon C."/>
            <person name="Castanera R."/>
            <person name="Culley D."/>
            <person name="Daum C."/>
            <person name="Ezra D."/>
            <person name="Gonzalez J."/>
            <person name="Henrissat B."/>
            <person name="Kuo A."/>
            <person name="Liang C."/>
            <person name="Lipzen A."/>
            <person name="Lutzoni F."/>
            <person name="Magnuson J."/>
            <person name="Mondo S."/>
            <person name="Nolan M."/>
            <person name="Ohm R."/>
            <person name="Pangilinan J."/>
            <person name="Park H.-J."/>
            <person name="Ramirez L."/>
            <person name="Alfaro M."/>
            <person name="Sun H."/>
            <person name="Tritt A."/>
            <person name="Yoshinaga Y."/>
            <person name="Zwiers L.-H."/>
            <person name="Turgeon B."/>
            <person name="Goodwin S."/>
            <person name="Spatafora J."/>
            <person name="Crous P."/>
            <person name="Grigoriev I."/>
        </authorList>
    </citation>
    <scope>NUCLEOTIDE SEQUENCE</scope>
    <source>
        <strain evidence="2">CBS 379.55</strain>
    </source>
</reference>
<feature type="region of interest" description="Disordered" evidence="1">
    <location>
        <begin position="186"/>
        <end position="224"/>
    </location>
</feature>
<feature type="compositionally biased region" description="Basic and acidic residues" evidence="1">
    <location>
        <begin position="186"/>
        <end position="196"/>
    </location>
</feature>
<dbReference type="Proteomes" id="UP000800097">
    <property type="component" value="Unassembled WGS sequence"/>
</dbReference>
<dbReference type="RefSeq" id="XP_033657191.1">
    <property type="nucleotide sequence ID" value="XM_033799594.1"/>
</dbReference>
<evidence type="ECO:0000313" key="2">
    <source>
        <dbReference type="EMBL" id="KAF2279652.1"/>
    </source>
</evidence>
<protein>
    <submittedName>
        <fullName evidence="2">Uncharacterized protein</fullName>
    </submittedName>
</protein>
<name>A0A6A6JSW2_WESOR</name>
<sequence>MASPQSPEQSIVAIGKEQLRVPQGNGTILLVTIPRPLDKVVASVRKAVQASSRSDHKTKKAIQHVHHDIRLVKMDIKRHGVVIQDELHVAVQTPEHAHAASLDPFSLYHHTSPLQEVCGGPLSYEDIEMTAMPSKLDYDSEPDFEYTSGANVFACENRLEEEQENSQAATRCSAELTSTLHKRIEEQETESQDHYLTDPMESSLRTLRPTKLPPTDISPKERPSTVESVYQFGAGFDFGETGGDLQGLCKG</sequence>
<proteinExistence type="predicted"/>